<evidence type="ECO:0000313" key="1">
    <source>
        <dbReference type="EMBL" id="QLK25129.1"/>
    </source>
</evidence>
<dbReference type="RefSeq" id="WP_180840319.1">
    <property type="nucleotide sequence ID" value="NZ_CP059154.1"/>
</dbReference>
<organism evidence="1 2">
    <name type="scientific">Natrinema zhouii</name>
    <dbReference type="NCBI Taxonomy" id="1710539"/>
    <lineage>
        <taxon>Archaea</taxon>
        <taxon>Methanobacteriati</taxon>
        <taxon>Methanobacteriota</taxon>
        <taxon>Stenosarchaea group</taxon>
        <taxon>Halobacteria</taxon>
        <taxon>Halobacteriales</taxon>
        <taxon>Natrialbaceae</taxon>
        <taxon>Natrinema</taxon>
    </lineage>
</organism>
<evidence type="ECO:0000313" key="2">
    <source>
        <dbReference type="Proteomes" id="UP000510869"/>
    </source>
</evidence>
<dbReference type="EMBL" id="CP059154">
    <property type="protein sequence ID" value="QLK25129.1"/>
    <property type="molecule type" value="Genomic_DNA"/>
</dbReference>
<gene>
    <name evidence="1" type="ORF">HYG81_13645</name>
</gene>
<sequence>MDLPKITKFSQVDIDSPTSLVAVAGFEDRARAIFEEFSRRDDASLISSATSIQYEPFNSRNNINALKKGLSSLGISDDSTQSMVFDRHDPNSFESDFSDFLDSISENHVILDVSGMSKLLIIISLQILAEKDFSVTIYYAEADKYHPREDEYTKKLQSSEDSDRTPAFLTNGIYDIVTTRGLSSALGSDQSMVVVAFPTFNHQELMALTSELSPAQLVSIQGSPRMEKNQWRKESIRELNEGVESHIQVDWRETSTFNYRQTVEVLNHVYEDYSDKYRIVLAPTGSKLQTVGCHLFKYQHPDIQVVYPVTREFSETYSEGWDNTWGIVFESLDDAIITENEKYQQKISNLRSKIDEMNDTMDSV</sequence>
<accession>A0A7D6CNU4</accession>
<dbReference type="Proteomes" id="UP000510869">
    <property type="component" value="Chromosome"/>
</dbReference>
<dbReference type="KEGG" id="nay:HYG81_13645"/>
<proteinExistence type="predicted"/>
<dbReference type="GeneID" id="56144268"/>
<keyword evidence="2" id="KW-1185">Reference proteome</keyword>
<reference evidence="1 2" key="1">
    <citation type="submission" date="2020-07" db="EMBL/GenBank/DDBJ databases">
        <title>Natrinema (YPL30) sp. nov. and Haloterrigena xxxxxx (YPL8) sp. nov., isolated from a salt mine.</title>
        <authorList>
            <person name="Cui H."/>
        </authorList>
    </citation>
    <scope>NUCLEOTIDE SEQUENCE [LARGE SCALE GENOMIC DNA]</scope>
    <source>
        <strain evidence="1 2">YPL13</strain>
    </source>
</reference>
<dbReference type="AlphaFoldDB" id="A0A7D6CNU4"/>
<protein>
    <submittedName>
        <fullName evidence="1">Uncharacterized protein</fullName>
    </submittedName>
</protein>
<name>A0A7D6CNU4_9EURY</name>